<dbReference type="InterPro" id="IPR028978">
    <property type="entry name" value="Chorismate_lyase_/UTRA_dom_sf"/>
</dbReference>
<evidence type="ECO:0000259" key="4">
    <source>
        <dbReference type="PROSITE" id="PS50949"/>
    </source>
</evidence>
<dbReference type="InterPro" id="IPR011663">
    <property type="entry name" value="UTRA"/>
</dbReference>
<dbReference type="EMBL" id="NAEP01000024">
    <property type="protein sequence ID" value="PDQ35927.1"/>
    <property type="molecule type" value="Genomic_DNA"/>
</dbReference>
<evidence type="ECO:0000313" key="5">
    <source>
        <dbReference type="EMBL" id="PDQ35927.1"/>
    </source>
</evidence>
<dbReference type="CDD" id="cd07377">
    <property type="entry name" value="WHTH_GntR"/>
    <property type="match status" value="1"/>
</dbReference>
<dbReference type="SMART" id="SM00345">
    <property type="entry name" value="HTH_GNTR"/>
    <property type="match status" value="1"/>
</dbReference>
<dbReference type="PANTHER" id="PTHR44846:SF1">
    <property type="entry name" value="MANNOSYL-D-GLYCERATE TRANSPORT_METABOLISM SYSTEM REPRESSOR MNGR-RELATED"/>
    <property type="match status" value="1"/>
</dbReference>
<reference evidence="6" key="1">
    <citation type="submission" date="2017-03" db="EMBL/GenBank/DDBJ databases">
        <authorList>
            <person name="Lund M.B."/>
        </authorList>
    </citation>
    <scope>NUCLEOTIDE SEQUENCE [LARGE SCALE GENOMIC DNA]</scope>
</reference>
<proteinExistence type="predicted"/>
<evidence type="ECO:0000256" key="3">
    <source>
        <dbReference type="ARBA" id="ARBA00023163"/>
    </source>
</evidence>
<dbReference type="Gene3D" id="1.10.10.10">
    <property type="entry name" value="Winged helix-like DNA-binding domain superfamily/Winged helix DNA-binding domain"/>
    <property type="match status" value="1"/>
</dbReference>
<gene>
    <name evidence="5" type="ORF">B5766_03375</name>
</gene>
<feature type="domain" description="HTH gntR-type" evidence="4">
    <location>
        <begin position="3"/>
        <end position="69"/>
    </location>
</feature>
<dbReference type="Pfam" id="PF07702">
    <property type="entry name" value="UTRA"/>
    <property type="match status" value="1"/>
</dbReference>
<dbReference type="Gene3D" id="3.40.1410.10">
    <property type="entry name" value="Chorismate lyase-like"/>
    <property type="match status" value="1"/>
</dbReference>
<accession>A0A2A6FTB5</accession>
<dbReference type="Proteomes" id="UP000219994">
    <property type="component" value="Unassembled WGS sequence"/>
</dbReference>
<protein>
    <recommendedName>
        <fullName evidence="4">HTH gntR-type domain-containing protein</fullName>
    </recommendedName>
</protein>
<dbReference type="InterPro" id="IPR036390">
    <property type="entry name" value="WH_DNA-bd_sf"/>
</dbReference>
<dbReference type="SMART" id="SM00866">
    <property type="entry name" value="UTRA"/>
    <property type="match status" value="1"/>
</dbReference>
<evidence type="ECO:0000256" key="1">
    <source>
        <dbReference type="ARBA" id="ARBA00023015"/>
    </source>
</evidence>
<keyword evidence="3" id="KW-0804">Transcription</keyword>
<dbReference type="SUPFAM" id="SSF46785">
    <property type="entry name" value="Winged helix' DNA-binding domain"/>
    <property type="match status" value="1"/>
</dbReference>
<organism evidence="5 6">
    <name type="scientific">Candidatus Lumbricidiphila eiseniae</name>
    <dbReference type="NCBI Taxonomy" id="1969409"/>
    <lineage>
        <taxon>Bacteria</taxon>
        <taxon>Bacillati</taxon>
        <taxon>Actinomycetota</taxon>
        <taxon>Actinomycetes</taxon>
        <taxon>Micrococcales</taxon>
        <taxon>Microbacteriaceae</taxon>
        <taxon>Candidatus Lumbricidiphila</taxon>
    </lineage>
</organism>
<keyword evidence="1" id="KW-0805">Transcription regulation</keyword>
<dbReference type="GO" id="GO:0045892">
    <property type="term" value="P:negative regulation of DNA-templated transcription"/>
    <property type="evidence" value="ECO:0007669"/>
    <property type="project" value="TreeGrafter"/>
</dbReference>
<dbReference type="Pfam" id="PF00392">
    <property type="entry name" value="GntR"/>
    <property type="match status" value="1"/>
</dbReference>
<dbReference type="PROSITE" id="PS50949">
    <property type="entry name" value="HTH_GNTR"/>
    <property type="match status" value="1"/>
</dbReference>
<evidence type="ECO:0000313" key="6">
    <source>
        <dbReference type="Proteomes" id="UP000219994"/>
    </source>
</evidence>
<comment type="caution">
    <text evidence="5">The sequence shown here is derived from an EMBL/GenBank/DDBJ whole genome shotgun (WGS) entry which is preliminary data.</text>
</comment>
<keyword evidence="2" id="KW-0238">DNA-binding</keyword>
<dbReference type="PANTHER" id="PTHR44846">
    <property type="entry name" value="MANNOSYL-D-GLYCERATE TRANSPORT/METABOLISM SYSTEM REPRESSOR MNGR-RELATED"/>
    <property type="match status" value="1"/>
</dbReference>
<name>A0A2A6FTB5_9MICO</name>
<dbReference type="SUPFAM" id="SSF64288">
    <property type="entry name" value="Chorismate lyase-like"/>
    <property type="match status" value="1"/>
</dbReference>
<dbReference type="InterPro" id="IPR000524">
    <property type="entry name" value="Tscrpt_reg_HTH_GntR"/>
</dbReference>
<dbReference type="AlphaFoldDB" id="A0A2A6FTB5"/>
<dbReference type="PRINTS" id="PR00035">
    <property type="entry name" value="HTHGNTR"/>
</dbReference>
<dbReference type="GO" id="GO:0003700">
    <property type="term" value="F:DNA-binding transcription factor activity"/>
    <property type="evidence" value="ECO:0007669"/>
    <property type="project" value="InterPro"/>
</dbReference>
<dbReference type="InterPro" id="IPR036388">
    <property type="entry name" value="WH-like_DNA-bd_sf"/>
</dbReference>
<dbReference type="GO" id="GO:0003677">
    <property type="term" value="F:DNA binding"/>
    <property type="evidence" value="ECO:0007669"/>
    <property type="project" value="UniProtKB-KW"/>
</dbReference>
<sequence>MSGPRYLEILEHLRKRCSSLAVGTRLSSERALAAEFDVSAMTVRQSLALLVKEGWIQRSPGSGTYVSRPRVTMGPTLTSFTEDMRRLGFIPWSKVLRFHTVKPDIDTVSRFGLRPSEQAVIVERLRYADGEPMCHEISVFPGRQWDILSRADLTGSIHEALAMSGTILCSTVRSVRAVVAPEHECDLLQLPTNSPALEISDTFSDALGQAIQHVRSRYRFDRYEVISKIERLASTGLG</sequence>
<dbReference type="InterPro" id="IPR050679">
    <property type="entry name" value="Bact_HTH_transcr_reg"/>
</dbReference>
<evidence type="ECO:0000256" key="2">
    <source>
        <dbReference type="ARBA" id="ARBA00023125"/>
    </source>
</evidence>